<dbReference type="VEuPathDB" id="MicrosporidiaDB:VCUG_02856"/>
<keyword evidence="3" id="KW-1185">Reference proteome</keyword>
<dbReference type="GeneID" id="19880712"/>
<dbReference type="SUPFAM" id="SSF52540">
    <property type="entry name" value="P-loop containing nucleoside triphosphate hydrolases"/>
    <property type="match status" value="1"/>
</dbReference>
<dbReference type="Proteomes" id="UP000011081">
    <property type="component" value="Unassembled WGS sequence"/>
</dbReference>
<feature type="domain" description="DNA helicase Pif1-like 2B" evidence="1">
    <location>
        <begin position="190"/>
        <end position="236"/>
    </location>
</feature>
<feature type="non-terminal residue" evidence="2">
    <location>
        <position position="1"/>
    </location>
</feature>
<dbReference type="CDD" id="cd18809">
    <property type="entry name" value="SF1_C_RecD"/>
    <property type="match status" value="1"/>
</dbReference>
<evidence type="ECO:0000313" key="3">
    <source>
        <dbReference type="Proteomes" id="UP000011081"/>
    </source>
</evidence>
<protein>
    <recommendedName>
        <fullName evidence="1">DNA helicase Pif1-like 2B domain-containing protein</fullName>
    </recommendedName>
</protein>
<evidence type="ECO:0000259" key="1">
    <source>
        <dbReference type="Pfam" id="PF21530"/>
    </source>
</evidence>
<dbReference type="PANTHER" id="PTHR10492">
    <property type="match status" value="1"/>
</dbReference>
<dbReference type="Gene3D" id="3.40.50.300">
    <property type="entry name" value="P-loop containing nucleotide triphosphate hydrolases"/>
    <property type="match status" value="1"/>
</dbReference>
<organism evidence="2 3">
    <name type="scientific">Vavraia culicis (isolate floridensis)</name>
    <name type="common">Microsporidian parasite</name>
    <dbReference type="NCBI Taxonomy" id="948595"/>
    <lineage>
        <taxon>Eukaryota</taxon>
        <taxon>Fungi</taxon>
        <taxon>Fungi incertae sedis</taxon>
        <taxon>Microsporidia</taxon>
        <taxon>Pleistophoridae</taxon>
        <taxon>Vavraia</taxon>
    </lineage>
</organism>
<dbReference type="RefSeq" id="XP_008075698.1">
    <property type="nucleotide sequence ID" value="XM_008077507.1"/>
</dbReference>
<dbReference type="InterPro" id="IPR049163">
    <property type="entry name" value="Pif1-like_2B_dom"/>
</dbReference>
<dbReference type="PANTHER" id="PTHR10492:SF57">
    <property type="entry name" value="ATP-DEPENDENT DNA HELICASE"/>
    <property type="match status" value="1"/>
</dbReference>
<sequence>QNSRWVLRQRGEEKVITRLYAVNPEEKERFYLRMLLLNVRGATSFDDLRSANNVVCGTFEEAARARNLLQDDSEWKNVLSEAAMTETSDHIRKLLAYICVFNRPHDALGLFSDYVDDMCDDIVNEIYGDVANMAGSEDLTNRTILTTNNDVAKEINDRVLDLMIGNEVTYTSADPIVTEDNDVVANYPLEFLNKQQPSGMPPHKLVLKRGALIMLLRNLDPANGLLNGTRLVVDELHSNFIIATIVTGSRRSSKAVIPRIDMAPSETQLPFILKRRQFLALLSFAMTIHRSQGQSFDKVGVYLHSPVFVHSQLYVALLRACHANGLRVYVADNGDQGKHEDSKVYARNVVYNEPLE</sequence>
<evidence type="ECO:0000313" key="2">
    <source>
        <dbReference type="EMBL" id="ETA55738.1"/>
    </source>
</evidence>
<gene>
    <name evidence="2" type="ORF">VCUG_02856</name>
</gene>
<proteinExistence type="predicted"/>
<dbReference type="OrthoDB" id="432234at2759"/>
<name>A0A024RE34_VAVCU</name>
<dbReference type="Pfam" id="PF21530">
    <property type="entry name" value="Pif1_2B_dom"/>
    <property type="match status" value="1"/>
</dbReference>
<accession>A0A024RE34</accession>
<dbReference type="EMBL" id="GL877549">
    <property type="protein sequence ID" value="ETA55738.1"/>
    <property type="molecule type" value="Genomic_DNA"/>
</dbReference>
<dbReference type="HOGENOM" id="CLU_001324_14_0_1"/>
<reference evidence="3" key="1">
    <citation type="submission" date="2011-03" db="EMBL/GenBank/DDBJ databases">
        <title>The genome sequence of Vavraia culicis strain floridensis.</title>
        <authorList>
            <consortium name="The Broad Institute Genome Sequencing Platform"/>
            <person name="Cuomo C."/>
            <person name="Becnel J."/>
            <person name="Sanscrainte N."/>
            <person name="Young S.K."/>
            <person name="Zeng Q."/>
            <person name="Gargeya S."/>
            <person name="Fitzgerald M."/>
            <person name="Haas B."/>
            <person name="Abouelleil A."/>
            <person name="Alvarado L."/>
            <person name="Arachchi H.M."/>
            <person name="Berlin A."/>
            <person name="Chapman S.B."/>
            <person name="Gearin G."/>
            <person name="Goldberg J."/>
            <person name="Griggs A."/>
            <person name="Gujja S."/>
            <person name="Hansen M."/>
            <person name="Heiman D."/>
            <person name="Howarth C."/>
            <person name="Larimer J."/>
            <person name="Lui A."/>
            <person name="MacDonald P.J.P."/>
            <person name="McCowen C."/>
            <person name="Montmayeur A."/>
            <person name="Murphy C."/>
            <person name="Neiman D."/>
            <person name="Pearson M."/>
            <person name="Priest M."/>
            <person name="Roberts A."/>
            <person name="Saif S."/>
            <person name="Shea T."/>
            <person name="Sisk P."/>
            <person name="Stolte C."/>
            <person name="Sykes S."/>
            <person name="Wortman J."/>
            <person name="Nusbaum C."/>
            <person name="Birren B."/>
        </authorList>
    </citation>
    <scope>NUCLEOTIDE SEQUENCE [LARGE SCALE GENOMIC DNA]</scope>
    <source>
        <strain evidence="3">floridensis</strain>
    </source>
</reference>
<dbReference type="InParanoid" id="A0A024RE34"/>
<dbReference type="InterPro" id="IPR027417">
    <property type="entry name" value="P-loop_NTPase"/>
</dbReference>
<dbReference type="AlphaFoldDB" id="A0A024RE34"/>